<protein>
    <submittedName>
        <fullName evidence="2">(northern house mosquito) hypothetical protein</fullName>
    </submittedName>
</protein>
<sequence length="232" mass="26432">MKRRKKRRRHPPARSHNRRPKVARKAPRPPLQVAKPERRRQIGNQTVGRCPFLTRVNLPSLVPVLPRLIVIPTPAAVRVMTRRDYKRKAEENPPYPPPNEKLVLRSKSVERKRPAANLPPPPTKDLQLSAKLLCPLEAHVQLIKLQLPLKESNLHNLMQPAKPAAAPARTSLQRARLHPYQPSNLSRQVREALRLPSHPPPPPRTKCLTIGPELLTCSDREIILRMPLALVK</sequence>
<dbReference type="EMBL" id="HBUE01189377">
    <property type="protein sequence ID" value="CAG6524318.1"/>
    <property type="molecule type" value="Transcribed_RNA"/>
</dbReference>
<proteinExistence type="predicted"/>
<accession>A0A8D8JLT4</accession>
<evidence type="ECO:0000313" key="2">
    <source>
        <dbReference type="EMBL" id="CAG6575999.1"/>
    </source>
</evidence>
<name>A0A8D8JLT4_CULPI</name>
<organism evidence="2">
    <name type="scientific">Culex pipiens</name>
    <name type="common">House mosquito</name>
    <dbReference type="NCBI Taxonomy" id="7175"/>
    <lineage>
        <taxon>Eukaryota</taxon>
        <taxon>Metazoa</taxon>
        <taxon>Ecdysozoa</taxon>
        <taxon>Arthropoda</taxon>
        <taxon>Hexapoda</taxon>
        <taxon>Insecta</taxon>
        <taxon>Pterygota</taxon>
        <taxon>Neoptera</taxon>
        <taxon>Endopterygota</taxon>
        <taxon>Diptera</taxon>
        <taxon>Nematocera</taxon>
        <taxon>Culicoidea</taxon>
        <taxon>Culicidae</taxon>
        <taxon>Culicinae</taxon>
        <taxon>Culicini</taxon>
        <taxon>Culex</taxon>
        <taxon>Culex</taxon>
    </lineage>
</organism>
<dbReference type="AlphaFoldDB" id="A0A8D8JLT4"/>
<feature type="region of interest" description="Disordered" evidence="1">
    <location>
        <begin position="1"/>
        <end position="45"/>
    </location>
</feature>
<dbReference type="EMBL" id="HBUE01295185">
    <property type="protein sequence ID" value="CAG6575994.1"/>
    <property type="molecule type" value="Transcribed_RNA"/>
</dbReference>
<dbReference type="EMBL" id="HBUE01189376">
    <property type="protein sequence ID" value="CAG6524313.1"/>
    <property type="molecule type" value="Transcribed_RNA"/>
</dbReference>
<feature type="compositionally biased region" description="Basic residues" evidence="1">
    <location>
        <begin position="1"/>
        <end position="27"/>
    </location>
</feature>
<dbReference type="EMBL" id="HBUE01295186">
    <property type="protein sequence ID" value="CAG6575999.1"/>
    <property type="molecule type" value="Transcribed_RNA"/>
</dbReference>
<reference evidence="2" key="1">
    <citation type="submission" date="2021-05" db="EMBL/GenBank/DDBJ databases">
        <authorList>
            <person name="Alioto T."/>
            <person name="Alioto T."/>
            <person name="Gomez Garrido J."/>
        </authorList>
    </citation>
    <scope>NUCLEOTIDE SEQUENCE</scope>
</reference>
<dbReference type="EMBL" id="HBUE01130638">
    <property type="protein sequence ID" value="CAG6496290.1"/>
    <property type="molecule type" value="Transcribed_RNA"/>
</dbReference>
<evidence type="ECO:0000256" key="1">
    <source>
        <dbReference type="SAM" id="MobiDB-lite"/>
    </source>
</evidence>